<reference evidence="2 3" key="1">
    <citation type="submission" date="2019-05" db="EMBL/GenBank/DDBJ databases">
        <title>Mikania micrantha, genome provides insights into the molecular mechanism of rapid growth.</title>
        <authorList>
            <person name="Liu B."/>
        </authorList>
    </citation>
    <scope>NUCLEOTIDE SEQUENCE [LARGE SCALE GENOMIC DNA]</scope>
    <source>
        <strain evidence="2">NLD-2019</strain>
        <tissue evidence="2">Leaf</tissue>
    </source>
</reference>
<dbReference type="PANTHER" id="PTHR45835:SF101">
    <property type="entry name" value="NUCLEOTIDYLTRANSFERASE, RIBONUCLEASE H"/>
    <property type="match status" value="1"/>
</dbReference>
<name>A0A5N6NKN9_9ASTR</name>
<evidence type="ECO:0000259" key="1">
    <source>
        <dbReference type="Pfam" id="PF24626"/>
    </source>
</evidence>
<dbReference type="EMBL" id="SZYD01000010">
    <property type="protein sequence ID" value="KAD4981866.1"/>
    <property type="molecule type" value="Genomic_DNA"/>
</dbReference>
<keyword evidence="3" id="KW-1185">Reference proteome</keyword>
<feature type="domain" description="Tf2-1-like SH3-like" evidence="1">
    <location>
        <begin position="103"/>
        <end position="163"/>
    </location>
</feature>
<dbReference type="GO" id="GO:0003676">
    <property type="term" value="F:nucleic acid binding"/>
    <property type="evidence" value="ECO:0007669"/>
    <property type="project" value="InterPro"/>
</dbReference>
<dbReference type="InterPro" id="IPR036397">
    <property type="entry name" value="RNaseH_sf"/>
</dbReference>
<proteinExistence type="predicted"/>
<protein>
    <recommendedName>
        <fullName evidence="1">Tf2-1-like SH3-like domain-containing protein</fullName>
    </recommendedName>
</protein>
<organism evidence="2 3">
    <name type="scientific">Mikania micrantha</name>
    <name type="common">bitter vine</name>
    <dbReference type="NCBI Taxonomy" id="192012"/>
    <lineage>
        <taxon>Eukaryota</taxon>
        <taxon>Viridiplantae</taxon>
        <taxon>Streptophyta</taxon>
        <taxon>Embryophyta</taxon>
        <taxon>Tracheophyta</taxon>
        <taxon>Spermatophyta</taxon>
        <taxon>Magnoliopsida</taxon>
        <taxon>eudicotyledons</taxon>
        <taxon>Gunneridae</taxon>
        <taxon>Pentapetalae</taxon>
        <taxon>asterids</taxon>
        <taxon>campanulids</taxon>
        <taxon>Asterales</taxon>
        <taxon>Asteraceae</taxon>
        <taxon>Asteroideae</taxon>
        <taxon>Heliantheae alliance</taxon>
        <taxon>Eupatorieae</taxon>
        <taxon>Mikania</taxon>
    </lineage>
</organism>
<evidence type="ECO:0000313" key="3">
    <source>
        <dbReference type="Proteomes" id="UP000326396"/>
    </source>
</evidence>
<accession>A0A5N6NKN9</accession>
<dbReference type="Proteomes" id="UP000326396">
    <property type="component" value="Linkage Group LG18"/>
</dbReference>
<gene>
    <name evidence="2" type="ORF">E3N88_18537</name>
</gene>
<dbReference type="AlphaFoldDB" id="A0A5N6NKN9"/>
<dbReference type="InterPro" id="IPR056924">
    <property type="entry name" value="SH3_Tf2-1"/>
</dbReference>
<dbReference type="Pfam" id="PF24626">
    <property type="entry name" value="SH3_Tf2-1"/>
    <property type="match status" value="1"/>
</dbReference>
<dbReference type="OrthoDB" id="545631at2759"/>
<comment type="caution">
    <text evidence="2">The sequence shown here is derived from an EMBL/GenBank/DDBJ whole genome shotgun (WGS) entry which is preliminary data.</text>
</comment>
<dbReference type="Gene3D" id="3.30.420.10">
    <property type="entry name" value="Ribonuclease H-like superfamily/Ribonuclease H"/>
    <property type="match status" value="1"/>
</dbReference>
<evidence type="ECO:0000313" key="2">
    <source>
        <dbReference type="EMBL" id="KAD4981866.1"/>
    </source>
</evidence>
<dbReference type="PANTHER" id="PTHR45835">
    <property type="entry name" value="YALI0A06105P"/>
    <property type="match status" value="1"/>
</dbReference>
<sequence length="202" mass="22748">MLGACVIDFGGNWDNHLPLIEFSYNNSYHASIGMAPFETLYGRKCHSPICWTEIGESQIIGPEIIKEMTDKIHQIRDNLLAARSRQKCYADKRRKPLEFQVDDIVLLKVSPWKGVVCFGKKGKLAPRYVGSFKILEQIGKVAYKLELPPELSNMHPTLHGQMVMVYRNGGGLEAGKVATDSYVCPIHKLISVYHGRVSDMIL</sequence>